<dbReference type="InterPro" id="IPR000353">
    <property type="entry name" value="MHC_II_b_N"/>
</dbReference>
<evidence type="ECO:0000256" key="1">
    <source>
        <dbReference type="ARBA" id="ARBA00004479"/>
    </source>
</evidence>
<dbReference type="GO" id="GO:0002250">
    <property type="term" value="P:adaptive immune response"/>
    <property type="evidence" value="ECO:0007669"/>
    <property type="project" value="UniProtKB-KW"/>
</dbReference>
<keyword evidence="8" id="KW-0325">Glycoprotein</keyword>
<dbReference type="InParanoid" id="A0A674J0W7"/>
<evidence type="ECO:0000313" key="11">
    <source>
        <dbReference type="Ensembl" id="ENSTMTP00000014855.1"/>
    </source>
</evidence>
<feature type="domain" description="MHC class II beta chain N-terminal" evidence="10">
    <location>
        <begin position="46"/>
        <end position="119"/>
    </location>
</feature>
<accession>A0A674J0W7</accession>
<evidence type="ECO:0000313" key="12">
    <source>
        <dbReference type="Proteomes" id="UP000472274"/>
    </source>
</evidence>
<protein>
    <recommendedName>
        <fullName evidence="10">MHC class II beta chain N-terminal domain-containing protein</fullName>
    </recommendedName>
</protein>
<evidence type="ECO:0000259" key="10">
    <source>
        <dbReference type="SMART" id="SM00921"/>
    </source>
</evidence>
<dbReference type="InterPro" id="IPR014745">
    <property type="entry name" value="MHC_II_a/b_N"/>
</dbReference>
<dbReference type="AlphaFoldDB" id="A0A674J0W7"/>
<evidence type="ECO:0000256" key="2">
    <source>
        <dbReference type="ARBA" id="ARBA00022692"/>
    </source>
</evidence>
<dbReference type="GeneTree" id="ENSGT00940000162353"/>
<sequence>MRGGLGPTHPGKSGAGCVGLCLSSMSSGSPCRGGGGSQHFLLQSKHDCLYTNGTERVRFLHRYIWDRQPFLHFDSEVGRFVADTELGRPDAEGWNKDPAILADARAAVDRCRHNYGAVEPF</sequence>
<keyword evidence="5" id="KW-1064">Adaptive immunity</keyword>
<comment type="subcellular location">
    <subcellularLocation>
        <location evidence="1">Membrane</location>
        <topology evidence="1">Single-pass type I membrane protein</topology>
    </subcellularLocation>
</comment>
<reference evidence="11" key="1">
    <citation type="submission" date="2025-08" db="UniProtKB">
        <authorList>
            <consortium name="Ensembl"/>
        </authorList>
    </citation>
    <scope>IDENTIFICATION</scope>
</reference>
<dbReference type="GO" id="GO:0002504">
    <property type="term" value="P:antigen processing and presentation of peptide or polysaccharide antigen via MHC class II"/>
    <property type="evidence" value="ECO:0007669"/>
    <property type="project" value="UniProtKB-KW"/>
</dbReference>
<dbReference type="InterPro" id="IPR011162">
    <property type="entry name" value="MHC_I/II-like_Ag-recog"/>
</dbReference>
<dbReference type="GO" id="GO:0042613">
    <property type="term" value="C:MHC class II protein complex"/>
    <property type="evidence" value="ECO:0007669"/>
    <property type="project" value="UniProtKB-KW"/>
</dbReference>
<dbReference type="Gene3D" id="3.10.320.10">
    <property type="entry name" value="Class II Histocompatibility Antigen, M Beta Chain, Chain B, domain 1"/>
    <property type="match status" value="1"/>
</dbReference>
<keyword evidence="12" id="KW-1185">Reference proteome</keyword>
<keyword evidence="2" id="KW-0812">Transmembrane</keyword>
<reference evidence="11" key="2">
    <citation type="submission" date="2025-09" db="UniProtKB">
        <authorList>
            <consortium name="Ensembl"/>
        </authorList>
    </citation>
    <scope>IDENTIFICATION</scope>
</reference>
<keyword evidence="7" id="KW-1015">Disulfide bond</keyword>
<evidence type="ECO:0000256" key="5">
    <source>
        <dbReference type="ARBA" id="ARBA00023130"/>
    </source>
</evidence>
<dbReference type="SMART" id="SM00921">
    <property type="entry name" value="MHC_II_beta"/>
    <property type="match status" value="1"/>
</dbReference>
<dbReference type="InterPro" id="IPR050160">
    <property type="entry name" value="MHC/Immunoglobulin"/>
</dbReference>
<name>A0A674J0W7_9SAUR</name>
<evidence type="ECO:0000256" key="4">
    <source>
        <dbReference type="ARBA" id="ARBA00022989"/>
    </source>
</evidence>
<keyword evidence="9" id="KW-0491">MHC II</keyword>
<organism evidence="11 12">
    <name type="scientific">Terrapene triunguis</name>
    <name type="common">Three-toed box turtle</name>
    <dbReference type="NCBI Taxonomy" id="2587831"/>
    <lineage>
        <taxon>Eukaryota</taxon>
        <taxon>Metazoa</taxon>
        <taxon>Chordata</taxon>
        <taxon>Craniata</taxon>
        <taxon>Vertebrata</taxon>
        <taxon>Euteleostomi</taxon>
        <taxon>Archelosauria</taxon>
        <taxon>Testudinata</taxon>
        <taxon>Testudines</taxon>
        <taxon>Cryptodira</taxon>
        <taxon>Durocryptodira</taxon>
        <taxon>Testudinoidea</taxon>
        <taxon>Emydidae</taxon>
        <taxon>Terrapene</taxon>
    </lineage>
</organism>
<proteinExistence type="predicted"/>
<evidence type="ECO:0000256" key="9">
    <source>
        <dbReference type="ARBA" id="ARBA00023182"/>
    </source>
</evidence>
<keyword evidence="4" id="KW-1133">Transmembrane helix</keyword>
<evidence type="ECO:0000256" key="3">
    <source>
        <dbReference type="ARBA" id="ARBA00022859"/>
    </source>
</evidence>
<dbReference type="Proteomes" id="UP000472274">
    <property type="component" value="Unplaced"/>
</dbReference>
<evidence type="ECO:0000256" key="7">
    <source>
        <dbReference type="ARBA" id="ARBA00023157"/>
    </source>
</evidence>
<dbReference type="Ensembl" id="ENSTMTT00000015373.1">
    <property type="protein sequence ID" value="ENSTMTP00000014855.1"/>
    <property type="gene ID" value="ENSTMTG00000010827.1"/>
</dbReference>
<dbReference type="PANTHER" id="PTHR19944">
    <property type="entry name" value="MHC CLASS II-RELATED"/>
    <property type="match status" value="1"/>
</dbReference>
<dbReference type="Pfam" id="PF00969">
    <property type="entry name" value="MHC_II_beta"/>
    <property type="match status" value="1"/>
</dbReference>
<evidence type="ECO:0000256" key="8">
    <source>
        <dbReference type="ARBA" id="ARBA00023180"/>
    </source>
</evidence>
<dbReference type="PANTHER" id="PTHR19944:SF99">
    <property type="entry name" value="HLA CLASS II HISTOCOMPATIBILITY ANTIGEN, DRB1 BETA CHAIN"/>
    <property type="match status" value="1"/>
</dbReference>
<dbReference type="FunFam" id="3.10.320.10:FF:000001">
    <property type="entry name" value="HLA class II histocompatibility antigen, DRB1-1 beta chain"/>
    <property type="match status" value="1"/>
</dbReference>
<keyword evidence="3" id="KW-0391">Immunity</keyword>
<evidence type="ECO:0000256" key="6">
    <source>
        <dbReference type="ARBA" id="ARBA00023136"/>
    </source>
</evidence>
<dbReference type="SUPFAM" id="SSF54452">
    <property type="entry name" value="MHC antigen-recognition domain"/>
    <property type="match status" value="1"/>
</dbReference>
<keyword evidence="6" id="KW-0472">Membrane</keyword>